<comment type="caution">
    <text evidence="9">The sequence shown here is derived from an EMBL/GenBank/DDBJ whole genome shotgun (WGS) entry which is preliminary data.</text>
</comment>
<accession>A0A554XI72</accession>
<dbReference type="EC" id="3.5.4.33" evidence="7"/>
<feature type="active site" description="Proton donor" evidence="7">
    <location>
        <position position="64"/>
    </location>
</feature>
<evidence type="ECO:0000256" key="2">
    <source>
        <dbReference type="ARBA" id="ARBA00022694"/>
    </source>
</evidence>
<keyword evidence="3 7" id="KW-0479">Metal-binding</keyword>
<dbReference type="AlphaFoldDB" id="A0A554XI72"/>
<dbReference type="InterPro" id="IPR029058">
    <property type="entry name" value="AB_hydrolase_fold"/>
</dbReference>
<feature type="domain" description="CMP/dCMP-type deaminase" evidence="8">
    <location>
        <begin position="11"/>
        <end position="123"/>
    </location>
</feature>
<evidence type="ECO:0000256" key="1">
    <source>
        <dbReference type="ARBA" id="ARBA00011738"/>
    </source>
</evidence>
<dbReference type="SUPFAM" id="SSF53927">
    <property type="entry name" value="Cytidine deaminase-like"/>
    <property type="match status" value="1"/>
</dbReference>
<comment type="subunit">
    <text evidence="1 7">Homodimer.</text>
</comment>
<comment type="catalytic activity">
    <reaction evidence="6 7">
        <text>adenosine(34) in tRNA + H2O + H(+) = inosine(34) in tRNA + NH4(+)</text>
        <dbReference type="Rhea" id="RHEA:43168"/>
        <dbReference type="Rhea" id="RHEA-COMP:10373"/>
        <dbReference type="Rhea" id="RHEA-COMP:10374"/>
        <dbReference type="ChEBI" id="CHEBI:15377"/>
        <dbReference type="ChEBI" id="CHEBI:15378"/>
        <dbReference type="ChEBI" id="CHEBI:28938"/>
        <dbReference type="ChEBI" id="CHEBI:74411"/>
        <dbReference type="ChEBI" id="CHEBI:82852"/>
        <dbReference type="EC" id="3.5.4.33"/>
    </reaction>
</comment>
<dbReference type="EMBL" id="VJON01000007">
    <property type="protein sequence ID" value="TSE35527.1"/>
    <property type="molecule type" value="Genomic_DNA"/>
</dbReference>
<comment type="similarity">
    <text evidence="7">Belongs to the cytidine and deoxycytidylate deaminase family.</text>
</comment>
<evidence type="ECO:0000313" key="9">
    <source>
        <dbReference type="EMBL" id="TSE35527.1"/>
    </source>
</evidence>
<protein>
    <recommendedName>
        <fullName evidence="7">tRNA-specific adenosine deaminase</fullName>
        <ecNumber evidence="7">3.5.4.33</ecNumber>
    </recommendedName>
</protein>
<proteinExistence type="inferred from homology"/>
<sequence>MHPPAYVPMSEVDRRFMAEALALARQAAQAGEVPVGAVVVREGRVVGRGHNQPVACHDPTAHAEIVALREAAHTLGNYRLDGCTLYVTLEPCAMCAQAALHARVAQVVFGASEPRSGAAGSVLNLFALPALNAHTVVRGGVLADEAAALMRDFFERRRSEQRAQAQPLRPDALRTPEMAFDAVWARAAAWGLARSASRYRHDLPALQGLRLHWLDVGPHDAATTWVCLHGLQGWWPQWGPWVAVRLSNGQRCLVPDLVGFGQSDKPKKRAWHTPARHAAVLAQWLDALGVTAVCLALAPGAQWLLAPLQQHWGGRVAGVSHVAAEALLPAADDWANAPFPDRGHRAGPLALAALAG</sequence>
<dbReference type="CDD" id="cd01285">
    <property type="entry name" value="nucleoside_deaminase"/>
    <property type="match status" value="1"/>
</dbReference>
<evidence type="ECO:0000256" key="3">
    <source>
        <dbReference type="ARBA" id="ARBA00022723"/>
    </source>
</evidence>
<feature type="binding site" evidence="7">
    <location>
        <position position="95"/>
    </location>
    <ligand>
        <name>Zn(2+)</name>
        <dbReference type="ChEBI" id="CHEBI:29105"/>
        <note>catalytic</note>
    </ligand>
</feature>
<evidence type="ECO:0000259" key="8">
    <source>
        <dbReference type="PROSITE" id="PS51747"/>
    </source>
</evidence>
<evidence type="ECO:0000256" key="5">
    <source>
        <dbReference type="ARBA" id="ARBA00022833"/>
    </source>
</evidence>
<keyword evidence="2 7" id="KW-0819">tRNA processing</keyword>
<comment type="cofactor">
    <cofactor evidence="7">
        <name>Zn(2+)</name>
        <dbReference type="ChEBI" id="CHEBI:29105"/>
    </cofactor>
    <text evidence="7">Binds 1 zinc ion per subunit.</text>
</comment>
<evidence type="ECO:0000256" key="4">
    <source>
        <dbReference type="ARBA" id="ARBA00022801"/>
    </source>
</evidence>
<dbReference type="Proteomes" id="UP000318294">
    <property type="component" value="Unassembled WGS sequence"/>
</dbReference>
<organism evidence="9 10">
    <name type="scientific">Tepidimonas charontis</name>
    <dbReference type="NCBI Taxonomy" id="2267262"/>
    <lineage>
        <taxon>Bacteria</taxon>
        <taxon>Pseudomonadati</taxon>
        <taxon>Pseudomonadota</taxon>
        <taxon>Betaproteobacteria</taxon>
        <taxon>Burkholderiales</taxon>
        <taxon>Tepidimonas</taxon>
    </lineage>
</organism>
<dbReference type="FunFam" id="3.40.140.10:FF:000005">
    <property type="entry name" value="tRNA-specific adenosine deaminase"/>
    <property type="match status" value="1"/>
</dbReference>
<dbReference type="HAMAP" id="MF_00972">
    <property type="entry name" value="tRNA_aden_deaminase"/>
    <property type="match status" value="1"/>
</dbReference>
<dbReference type="Pfam" id="PF00383">
    <property type="entry name" value="dCMP_cyt_deam_1"/>
    <property type="match status" value="1"/>
</dbReference>
<dbReference type="SUPFAM" id="SSF53474">
    <property type="entry name" value="alpha/beta-Hydrolases"/>
    <property type="match status" value="1"/>
</dbReference>
<feature type="binding site" evidence="7">
    <location>
        <position position="62"/>
    </location>
    <ligand>
        <name>Zn(2+)</name>
        <dbReference type="ChEBI" id="CHEBI:29105"/>
        <note>catalytic</note>
    </ligand>
</feature>
<name>A0A554XI72_9BURK</name>
<dbReference type="PANTHER" id="PTHR11079:SF202">
    <property type="entry name" value="TRNA-SPECIFIC ADENOSINE DEAMINASE"/>
    <property type="match status" value="1"/>
</dbReference>
<keyword evidence="4 7" id="KW-0378">Hydrolase</keyword>
<feature type="binding site" evidence="7">
    <location>
        <position position="92"/>
    </location>
    <ligand>
        <name>Zn(2+)</name>
        <dbReference type="ChEBI" id="CHEBI:29105"/>
        <note>catalytic</note>
    </ligand>
</feature>
<dbReference type="InterPro" id="IPR028883">
    <property type="entry name" value="tRNA_aden_deaminase"/>
</dbReference>
<gene>
    <name evidence="7 9" type="primary">tadA</name>
    <name evidence="9" type="ORF">Tchar_00723</name>
</gene>
<dbReference type="InterPro" id="IPR016193">
    <property type="entry name" value="Cytidine_deaminase-like"/>
</dbReference>
<dbReference type="NCBIfam" id="NF008113">
    <property type="entry name" value="PRK10860.1"/>
    <property type="match status" value="1"/>
</dbReference>
<dbReference type="InterPro" id="IPR000073">
    <property type="entry name" value="AB_hydrolase_1"/>
</dbReference>
<evidence type="ECO:0000313" key="10">
    <source>
        <dbReference type="Proteomes" id="UP000318294"/>
    </source>
</evidence>
<dbReference type="InterPro" id="IPR002125">
    <property type="entry name" value="CMP_dCMP_dom"/>
</dbReference>
<keyword evidence="5 7" id="KW-0862">Zinc</keyword>
<comment type="function">
    <text evidence="7">Catalyzes the deamination of adenosine to inosine at the wobble position 34 of tRNA(Arg2).</text>
</comment>
<dbReference type="Gene3D" id="3.40.140.10">
    <property type="entry name" value="Cytidine Deaminase, domain 2"/>
    <property type="match status" value="1"/>
</dbReference>
<dbReference type="PROSITE" id="PS51747">
    <property type="entry name" value="CYT_DCMP_DEAMINASES_2"/>
    <property type="match status" value="1"/>
</dbReference>
<reference evidence="9 10" key="1">
    <citation type="submission" date="2019-07" db="EMBL/GenBank/DDBJ databases">
        <title>Tepidimonas charontis SPSP-6 draft genome.</title>
        <authorList>
            <person name="Da Costa M.S."/>
            <person name="Froufe H.J.C."/>
            <person name="Egas C."/>
            <person name="Albuquerque L."/>
        </authorList>
    </citation>
    <scope>NUCLEOTIDE SEQUENCE [LARGE SCALE GENOMIC DNA]</scope>
    <source>
        <strain evidence="9 10">SPSP-6</strain>
    </source>
</reference>
<dbReference type="Gene3D" id="3.40.50.1820">
    <property type="entry name" value="alpha/beta hydrolase"/>
    <property type="match status" value="1"/>
</dbReference>
<dbReference type="Pfam" id="PF00561">
    <property type="entry name" value="Abhydrolase_1"/>
    <property type="match status" value="1"/>
</dbReference>
<dbReference type="PANTHER" id="PTHR11079">
    <property type="entry name" value="CYTOSINE DEAMINASE FAMILY MEMBER"/>
    <property type="match status" value="1"/>
</dbReference>
<dbReference type="GO" id="GO:0008270">
    <property type="term" value="F:zinc ion binding"/>
    <property type="evidence" value="ECO:0007669"/>
    <property type="project" value="UniProtKB-UniRule"/>
</dbReference>
<evidence type="ECO:0000256" key="7">
    <source>
        <dbReference type="HAMAP-Rule" id="MF_00972"/>
    </source>
</evidence>
<keyword evidence="10" id="KW-1185">Reference proteome</keyword>
<dbReference type="GO" id="GO:0052717">
    <property type="term" value="F:tRNA-specific adenosine-34 deaminase activity"/>
    <property type="evidence" value="ECO:0007669"/>
    <property type="project" value="UniProtKB-UniRule"/>
</dbReference>
<dbReference type="GO" id="GO:0002100">
    <property type="term" value="P:tRNA wobble adenosine to inosine editing"/>
    <property type="evidence" value="ECO:0007669"/>
    <property type="project" value="UniProtKB-UniRule"/>
</dbReference>
<evidence type="ECO:0000256" key="6">
    <source>
        <dbReference type="ARBA" id="ARBA00048045"/>
    </source>
</evidence>
<dbReference type="OrthoDB" id="9802676at2"/>